<dbReference type="AlphaFoldDB" id="A0AAV7C634"/>
<comment type="caution">
    <text evidence="1">The sequence shown here is derived from an EMBL/GenBank/DDBJ whole genome shotgun (WGS) entry which is preliminary data.</text>
</comment>
<evidence type="ECO:0000313" key="2">
    <source>
        <dbReference type="Proteomes" id="UP000824782"/>
    </source>
</evidence>
<gene>
    <name evidence="1" type="ORF">GDO81_007289</name>
</gene>
<accession>A0AAV7C634</accession>
<name>A0AAV7C634_ENGPU</name>
<dbReference type="Proteomes" id="UP000824782">
    <property type="component" value="Unassembled WGS sequence"/>
</dbReference>
<dbReference type="EMBL" id="WNYA01000003">
    <property type="protein sequence ID" value="KAG8580406.1"/>
    <property type="molecule type" value="Genomic_DNA"/>
</dbReference>
<proteinExistence type="predicted"/>
<reference evidence="1" key="1">
    <citation type="thesis" date="2020" institute="ProQuest LLC" country="789 East Eisenhower Parkway, Ann Arbor, MI, USA">
        <title>Comparative Genomics and Chromosome Evolution.</title>
        <authorList>
            <person name="Mudd A.B."/>
        </authorList>
    </citation>
    <scope>NUCLEOTIDE SEQUENCE</scope>
    <source>
        <strain evidence="1">237g6f4</strain>
        <tissue evidence="1">Blood</tissue>
    </source>
</reference>
<sequence>MIFPITQEYVHDGTAGRLVCFQEEDVFTWQARLSFHIGTLVNGFFGQRLLLKVIFLNLPLLHNFQQLFPV</sequence>
<evidence type="ECO:0000313" key="1">
    <source>
        <dbReference type="EMBL" id="KAG8580406.1"/>
    </source>
</evidence>
<protein>
    <submittedName>
        <fullName evidence="1">Uncharacterized protein</fullName>
    </submittedName>
</protein>
<keyword evidence="2" id="KW-1185">Reference proteome</keyword>
<organism evidence="1 2">
    <name type="scientific">Engystomops pustulosus</name>
    <name type="common">Tungara frog</name>
    <name type="synonym">Physalaemus pustulosus</name>
    <dbReference type="NCBI Taxonomy" id="76066"/>
    <lineage>
        <taxon>Eukaryota</taxon>
        <taxon>Metazoa</taxon>
        <taxon>Chordata</taxon>
        <taxon>Craniata</taxon>
        <taxon>Vertebrata</taxon>
        <taxon>Euteleostomi</taxon>
        <taxon>Amphibia</taxon>
        <taxon>Batrachia</taxon>
        <taxon>Anura</taxon>
        <taxon>Neobatrachia</taxon>
        <taxon>Hyloidea</taxon>
        <taxon>Leptodactylidae</taxon>
        <taxon>Leiuperinae</taxon>
        <taxon>Engystomops</taxon>
    </lineage>
</organism>